<evidence type="ECO:0000313" key="3">
    <source>
        <dbReference type="Proteomes" id="UP001221838"/>
    </source>
</evidence>
<protein>
    <submittedName>
        <fullName evidence="2">LON peptidase substrate-binding domain-containing protein</fullName>
    </submittedName>
</protein>
<keyword evidence="3" id="KW-1185">Reference proteome</keyword>
<dbReference type="InterPro" id="IPR015947">
    <property type="entry name" value="PUA-like_sf"/>
</dbReference>
<dbReference type="Pfam" id="PF02190">
    <property type="entry name" value="LON_substr_bdg"/>
    <property type="match status" value="1"/>
</dbReference>
<organism evidence="2 3">
    <name type="scientific">Stigmatella ashevillensis</name>
    <dbReference type="NCBI Taxonomy" id="2995309"/>
    <lineage>
        <taxon>Bacteria</taxon>
        <taxon>Pseudomonadati</taxon>
        <taxon>Myxococcota</taxon>
        <taxon>Myxococcia</taxon>
        <taxon>Myxococcales</taxon>
        <taxon>Cystobacterineae</taxon>
        <taxon>Archangiaceae</taxon>
        <taxon>Stigmatella</taxon>
    </lineage>
</organism>
<accession>A0ABT5DI59</accession>
<dbReference type="PANTHER" id="PTHR46732:SF8">
    <property type="entry name" value="ATP-DEPENDENT PROTEASE LA (LON) DOMAIN PROTEIN"/>
    <property type="match status" value="1"/>
</dbReference>
<dbReference type="InterPro" id="IPR003111">
    <property type="entry name" value="Lon_prtase_N"/>
</dbReference>
<dbReference type="EMBL" id="JAQNDM010000002">
    <property type="protein sequence ID" value="MDC0712813.1"/>
    <property type="molecule type" value="Genomic_DNA"/>
</dbReference>
<evidence type="ECO:0000259" key="1">
    <source>
        <dbReference type="PROSITE" id="PS51787"/>
    </source>
</evidence>
<dbReference type="PROSITE" id="PS51787">
    <property type="entry name" value="LON_N"/>
    <property type="match status" value="1"/>
</dbReference>
<dbReference type="InterPro" id="IPR046336">
    <property type="entry name" value="Lon_prtase_N_sf"/>
</dbReference>
<dbReference type="SUPFAM" id="SSF88697">
    <property type="entry name" value="PUA domain-like"/>
    <property type="match status" value="1"/>
</dbReference>
<sequence>MTVHQRVVEASESLKVFPLPSAVLLPHSVLPLHIFEPRYRELVRDALAGDQVMALAQLEPGWEPRYGERPAMQPVMCAGVIVWHEALEEGRYNILLQGVCRARLVTELPAERLYRQVHVELLPDSNYHGPEEEQLRQAVFELAGRIPPSFSEGLLPAVARAGGGTLADVVGAAVIPEPERRQALLAELDVRQRLKVVLEEVGELIARLQPVRPIGPLN</sequence>
<dbReference type="RefSeq" id="WP_272142953.1">
    <property type="nucleotide sequence ID" value="NZ_JAQNDM010000002.1"/>
</dbReference>
<reference evidence="2 3" key="1">
    <citation type="submission" date="2022-11" db="EMBL/GenBank/DDBJ databases">
        <title>Minimal conservation of predation-associated metabolite biosynthetic gene clusters underscores biosynthetic potential of Myxococcota including descriptions for ten novel species: Archangium lansinium sp. nov., Myxococcus landrumus sp. nov., Nannocystis bai.</title>
        <authorList>
            <person name="Ahearne A."/>
            <person name="Stevens C."/>
            <person name="Dowd S."/>
        </authorList>
    </citation>
    <scope>NUCLEOTIDE SEQUENCE [LARGE SCALE GENOMIC DNA]</scope>
    <source>
        <strain evidence="2 3">NCWAL01</strain>
    </source>
</reference>
<gene>
    <name evidence="2" type="ORF">POL68_30410</name>
</gene>
<name>A0ABT5DI59_9BACT</name>
<dbReference type="Proteomes" id="UP001221838">
    <property type="component" value="Unassembled WGS sequence"/>
</dbReference>
<proteinExistence type="predicted"/>
<dbReference type="SMART" id="SM00464">
    <property type="entry name" value="LON"/>
    <property type="match status" value="1"/>
</dbReference>
<evidence type="ECO:0000313" key="2">
    <source>
        <dbReference type="EMBL" id="MDC0712813.1"/>
    </source>
</evidence>
<dbReference type="Gene3D" id="2.30.130.40">
    <property type="entry name" value="LON domain-like"/>
    <property type="match status" value="1"/>
</dbReference>
<comment type="caution">
    <text evidence="2">The sequence shown here is derived from an EMBL/GenBank/DDBJ whole genome shotgun (WGS) entry which is preliminary data.</text>
</comment>
<dbReference type="PANTHER" id="PTHR46732">
    <property type="entry name" value="ATP-DEPENDENT PROTEASE LA (LON) DOMAIN PROTEIN"/>
    <property type="match status" value="1"/>
</dbReference>
<feature type="domain" description="Lon N-terminal" evidence="1">
    <location>
        <begin position="14"/>
        <end position="205"/>
    </location>
</feature>